<dbReference type="Gene3D" id="3.60.40.10">
    <property type="entry name" value="PPM-type phosphatase domain"/>
    <property type="match status" value="1"/>
</dbReference>
<reference evidence="5" key="1">
    <citation type="submission" date="2012-12" db="EMBL/GenBank/DDBJ databases">
        <authorList>
            <person name="Hellsten U."/>
            <person name="Grimwood J."/>
            <person name="Chapman J.A."/>
            <person name="Shapiro H."/>
            <person name="Aerts A."/>
            <person name="Otillar R.P."/>
            <person name="Terry A.Y."/>
            <person name="Boore J.L."/>
            <person name="Simakov O."/>
            <person name="Marletaz F."/>
            <person name="Cho S.-J."/>
            <person name="Edsinger-Gonzales E."/>
            <person name="Havlak P."/>
            <person name="Kuo D.-H."/>
            <person name="Larsson T."/>
            <person name="Lv J."/>
            <person name="Arendt D."/>
            <person name="Savage R."/>
            <person name="Osoegawa K."/>
            <person name="de Jong P."/>
            <person name="Lindberg D.R."/>
            <person name="Seaver E.C."/>
            <person name="Weisblat D.A."/>
            <person name="Putnam N.H."/>
            <person name="Grigoriev I.V."/>
            <person name="Rokhsar D.S."/>
        </authorList>
    </citation>
    <scope>NUCLEOTIDE SEQUENCE</scope>
</reference>
<feature type="region of interest" description="Disordered" evidence="1">
    <location>
        <begin position="240"/>
        <end position="270"/>
    </location>
</feature>
<feature type="region of interest" description="Disordered" evidence="1">
    <location>
        <begin position="25"/>
        <end position="60"/>
    </location>
</feature>
<organism evidence="4 5">
    <name type="scientific">Helobdella robusta</name>
    <name type="common">Californian leech</name>
    <dbReference type="NCBI Taxonomy" id="6412"/>
    <lineage>
        <taxon>Eukaryota</taxon>
        <taxon>Metazoa</taxon>
        <taxon>Spiralia</taxon>
        <taxon>Lophotrochozoa</taxon>
        <taxon>Annelida</taxon>
        <taxon>Clitellata</taxon>
        <taxon>Hirudinea</taxon>
        <taxon>Rhynchobdellida</taxon>
        <taxon>Glossiphoniidae</taxon>
        <taxon>Helobdella</taxon>
    </lineage>
</organism>
<gene>
    <name evidence="4" type="primary">20211538</name>
    <name evidence="3" type="ORF">HELRODRAFT_190263</name>
</gene>
<feature type="compositionally biased region" description="Low complexity" evidence="1">
    <location>
        <begin position="240"/>
        <end position="266"/>
    </location>
</feature>
<dbReference type="OrthoDB" id="10264738at2759"/>
<dbReference type="PROSITE" id="PS51746">
    <property type="entry name" value="PPM_2"/>
    <property type="match status" value="1"/>
</dbReference>
<dbReference type="STRING" id="6412.T1FRU1"/>
<evidence type="ECO:0000313" key="5">
    <source>
        <dbReference type="Proteomes" id="UP000015101"/>
    </source>
</evidence>
<protein>
    <recommendedName>
        <fullName evidence="2">PPM-type phosphatase domain-containing protein</fullName>
    </recommendedName>
</protein>
<name>T1FRU1_HELRO</name>
<dbReference type="InterPro" id="IPR015655">
    <property type="entry name" value="PP2C"/>
</dbReference>
<dbReference type="Pfam" id="PF00481">
    <property type="entry name" value="PP2C"/>
    <property type="match status" value="2"/>
</dbReference>
<dbReference type="EnsemblMetazoa" id="HelroT190263">
    <property type="protein sequence ID" value="HelroP190263"/>
    <property type="gene ID" value="HelroG190263"/>
</dbReference>
<evidence type="ECO:0000313" key="3">
    <source>
        <dbReference type="EMBL" id="ESO10992.1"/>
    </source>
</evidence>
<dbReference type="GO" id="GO:0005739">
    <property type="term" value="C:mitochondrion"/>
    <property type="evidence" value="ECO:0000318"/>
    <property type="project" value="GO_Central"/>
</dbReference>
<dbReference type="AlphaFoldDB" id="T1FRU1"/>
<dbReference type="EMBL" id="AMQM01002796">
    <property type="status" value="NOT_ANNOTATED_CDS"/>
    <property type="molecule type" value="Genomic_DNA"/>
</dbReference>
<dbReference type="SUPFAM" id="SSF81606">
    <property type="entry name" value="PP2C-like"/>
    <property type="match status" value="1"/>
</dbReference>
<feature type="region of interest" description="Disordered" evidence="1">
    <location>
        <begin position="293"/>
        <end position="315"/>
    </location>
</feature>
<dbReference type="RefSeq" id="XP_009011261.1">
    <property type="nucleotide sequence ID" value="XM_009013013.1"/>
</dbReference>
<dbReference type="KEGG" id="hro:HELRODRAFT_190263"/>
<accession>T1FRU1</accession>
<feature type="domain" description="PPM-type phosphatase" evidence="2">
    <location>
        <begin position="146"/>
        <end position="599"/>
    </location>
</feature>
<reference evidence="4" key="3">
    <citation type="submission" date="2015-06" db="UniProtKB">
        <authorList>
            <consortium name="EnsemblMetazoa"/>
        </authorList>
    </citation>
    <scope>IDENTIFICATION</scope>
</reference>
<dbReference type="OMA" id="VMAGGSN"/>
<dbReference type="CDD" id="cd00143">
    <property type="entry name" value="PP2Cc"/>
    <property type="match status" value="1"/>
</dbReference>
<dbReference type="GO" id="GO:0004741">
    <property type="term" value="F:[pyruvate dehydrogenase (acetyl-transferring)]-phosphatase activity"/>
    <property type="evidence" value="ECO:0000318"/>
    <property type="project" value="GO_Central"/>
</dbReference>
<dbReference type="HOGENOM" id="CLU_029072_2_0_1"/>
<dbReference type="InParanoid" id="T1FRU1"/>
<dbReference type="InterPro" id="IPR036457">
    <property type="entry name" value="PPM-type-like_dom_sf"/>
</dbReference>
<dbReference type="Proteomes" id="UP000015101">
    <property type="component" value="Unassembled WGS sequence"/>
</dbReference>
<reference evidence="3 5" key="2">
    <citation type="journal article" date="2013" name="Nature">
        <title>Insights into bilaterian evolution from three spiralian genomes.</title>
        <authorList>
            <person name="Simakov O."/>
            <person name="Marletaz F."/>
            <person name="Cho S.J."/>
            <person name="Edsinger-Gonzales E."/>
            <person name="Havlak P."/>
            <person name="Hellsten U."/>
            <person name="Kuo D.H."/>
            <person name="Larsson T."/>
            <person name="Lv J."/>
            <person name="Arendt D."/>
            <person name="Savage R."/>
            <person name="Osoegawa K."/>
            <person name="de Jong P."/>
            <person name="Grimwood J."/>
            <person name="Chapman J.A."/>
            <person name="Shapiro H."/>
            <person name="Aerts A."/>
            <person name="Otillar R.P."/>
            <person name="Terry A.Y."/>
            <person name="Boore J.L."/>
            <person name="Grigoriev I.V."/>
            <person name="Lindberg D.R."/>
            <person name="Seaver E.C."/>
            <person name="Weisblat D.A."/>
            <person name="Putnam N.H."/>
            <person name="Rokhsar D.S."/>
        </authorList>
    </citation>
    <scope>NUCLEOTIDE SEQUENCE</scope>
</reference>
<dbReference type="SMART" id="SM00332">
    <property type="entry name" value="PP2Cc"/>
    <property type="match status" value="1"/>
</dbReference>
<proteinExistence type="predicted"/>
<sequence>MSGNSSNINIFTRLKNAMSQLTSSTTNTSIFNSKQQQSSNNNPSSSSSPQNSPQHQQSSLPYDISIQSAERWAYEFPYVRPHFLNLNAEEVSAANNTMVRPVIVPKRINKMPMCAGYAECMNAHKTIYNEDQATALIMDLNTGNKIIDPTDKQKSQTDLEMFTYFAIFDGHDGAAAAILASKYLHFIIRDNLACILPDLKASFNSVISVDCNLNDSMNKNDTDTYLLKSFIETYNNNIYDSNNDNNNNNNNNNNNSDNNNNNNNNSLVEHNIYGDSSISNAIKSCRSNGDINNTNNISDKNNTNNNNSHNTNNINSSKVIPNELPAYRWSMMSREQKTPTFVDMVVGAIEVSFMEMDEKLKVLLKEGRSGCAVIAAILFGGHLFVANAGDCRAVLKSRDRVISASMDFTPEMDQRRIRMKAHTCPHLLGDIWTPMEYIEHPHRGLIGTSLFYRDPWMSGWYKRVIQPTDIKPPILYGKKRRSRLLQTIGLSRGFGDHSLKVYNTDVCVKPFLSCVPEVRSCLLSDLKAMDFLILASDGLWDVVTEEEAVQCVNHSLANAGSNNPKRYTIAAQDLAMEARGTDIKNWNTIDDISVFIIPLDQPINRLSEQICTTLNSSSESEAIEINSSTNQNEYSK</sequence>
<keyword evidence="5" id="KW-1185">Reference proteome</keyword>
<evidence type="ECO:0000259" key="2">
    <source>
        <dbReference type="PROSITE" id="PS51746"/>
    </source>
</evidence>
<feature type="compositionally biased region" description="Low complexity" evidence="1">
    <location>
        <begin position="25"/>
        <end position="59"/>
    </location>
</feature>
<evidence type="ECO:0000256" key="1">
    <source>
        <dbReference type="SAM" id="MobiDB-lite"/>
    </source>
</evidence>
<evidence type="ECO:0000313" key="4">
    <source>
        <dbReference type="EnsemblMetazoa" id="HelroP190263"/>
    </source>
</evidence>
<dbReference type="PANTHER" id="PTHR13832:SF354">
    <property type="entry name" value="GM14138P"/>
    <property type="match status" value="1"/>
</dbReference>
<dbReference type="eggNOG" id="KOG1323">
    <property type="taxonomic scope" value="Eukaryota"/>
</dbReference>
<dbReference type="InterPro" id="IPR001932">
    <property type="entry name" value="PPM-type_phosphatase-like_dom"/>
</dbReference>
<dbReference type="EMBL" id="KB095858">
    <property type="protein sequence ID" value="ESO10992.1"/>
    <property type="molecule type" value="Genomic_DNA"/>
</dbReference>
<dbReference type="GeneID" id="20211538"/>
<dbReference type="PANTHER" id="PTHR13832">
    <property type="entry name" value="PROTEIN PHOSPHATASE 2C"/>
    <property type="match status" value="1"/>
</dbReference>
<dbReference type="CTD" id="20211538"/>
<dbReference type="FunCoup" id="T1FRU1">
    <property type="interactions" value="796"/>
</dbReference>